<dbReference type="RefSeq" id="WP_244408351.1">
    <property type="nucleotide sequence ID" value="NZ_AP025637.1"/>
</dbReference>
<evidence type="ECO:0000313" key="3">
    <source>
        <dbReference type="Proteomes" id="UP000831327"/>
    </source>
</evidence>
<evidence type="ECO:0000313" key="2">
    <source>
        <dbReference type="EMBL" id="BDG74160.1"/>
    </source>
</evidence>
<dbReference type="InterPro" id="IPR035919">
    <property type="entry name" value="EAL_sf"/>
</dbReference>
<dbReference type="InterPro" id="IPR050706">
    <property type="entry name" value="Cyclic-di-GMP_PDE-like"/>
</dbReference>
<dbReference type="SMART" id="SM00065">
    <property type="entry name" value="GAF"/>
    <property type="match status" value="1"/>
</dbReference>
<dbReference type="InterPro" id="IPR001633">
    <property type="entry name" value="EAL_dom"/>
</dbReference>
<dbReference type="Proteomes" id="UP000831327">
    <property type="component" value="Chromosome"/>
</dbReference>
<organism evidence="2 3">
    <name type="scientific">Roseomonas fluvialis</name>
    <dbReference type="NCBI Taxonomy" id="1750527"/>
    <lineage>
        <taxon>Bacteria</taxon>
        <taxon>Pseudomonadati</taxon>
        <taxon>Pseudomonadota</taxon>
        <taxon>Alphaproteobacteria</taxon>
        <taxon>Acetobacterales</taxon>
        <taxon>Roseomonadaceae</taxon>
        <taxon>Roseomonas</taxon>
    </lineage>
</organism>
<gene>
    <name evidence="2" type="ORF">Rmf_40890</name>
</gene>
<dbReference type="PANTHER" id="PTHR33121">
    <property type="entry name" value="CYCLIC DI-GMP PHOSPHODIESTERASE PDEF"/>
    <property type="match status" value="1"/>
</dbReference>
<dbReference type="SUPFAM" id="SSF141868">
    <property type="entry name" value="EAL domain-like"/>
    <property type="match status" value="1"/>
</dbReference>
<keyword evidence="3" id="KW-1185">Reference proteome</keyword>
<accession>A0ABM7Y889</accession>
<dbReference type="Pfam" id="PF13185">
    <property type="entry name" value="GAF_2"/>
    <property type="match status" value="1"/>
</dbReference>
<dbReference type="EMBL" id="AP025637">
    <property type="protein sequence ID" value="BDG74160.1"/>
    <property type="molecule type" value="Genomic_DNA"/>
</dbReference>
<name>A0ABM7Y889_9PROT</name>
<dbReference type="Gene3D" id="3.30.450.40">
    <property type="match status" value="1"/>
</dbReference>
<dbReference type="PANTHER" id="PTHR33121:SF70">
    <property type="entry name" value="SIGNALING PROTEIN YKOW"/>
    <property type="match status" value="1"/>
</dbReference>
<dbReference type="PROSITE" id="PS50883">
    <property type="entry name" value="EAL"/>
    <property type="match status" value="1"/>
</dbReference>
<sequence length="415" mass="44544">MSAAQHDLNSIILRGARFGAAGTLERAVRAIRTHLGLDVAYASEFVGDTMVLREVDAPGLEQMAHKGAAFPLDAVYCRDILAGRLPELIPDTAAEPIALAKPITAALPIGSHLSVPIRLPDGTVYGMFCCIGFQPNPSLNGRDLQMMKAFAELAAHEIDDQVAQARDTRAREARIQAVIDRGELTIAYQPIWSLAPRRVVGFECLARFSGSPNRPPNEWFAEAAEVGRGPALEIAAIRLGLKALAGLPSDIYLAVNASPETVMAPDFLATFADVPPRQVVLEVTEHASVACYDGLVERLAALRGRGVRLAVDDAGAGYSGLHHILQLRPDLIKLDMALTRDIDSDPARQALAAALVAFAYDTDSRIIAEGVETPQELETLRSLGIDRAQGYLLGRPMARAAMLELFPVPDGLLLA</sequence>
<dbReference type="SMART" id="SM00052">
    <property type="entry name" value="EAL"/>
    <property type="match status" value="1"/>
</dbReference>
<dbReference type="CDD" id="cd01948">
    <property type="entry name" value="EAL"/>
    <property type="match status" value="1"/>
</dbReference>
<reference evidence="2 3" key="1">
    <citation type="journal article" date="2016" name="Microbes Environ.">
        <title>Phylogenetically diverse aerobic anoxygenic phototrophic bacteria isolated from epilithic biofilms in Tama river, Japan.</title>
        <authorList>
            <person name="Hirose S."/>
            <person name="Matsuura K."/>
            <person name="Haruta S."/>
        </authorList>
    </citation>
    <scope>NUCLEOTIDE SEQUENCE [LARGE SCALE GENOMIC DNA]</scope>
    <source>
        <strain evidence="2 3">S08</strain>
    </source>
</reference>
<protein>
    <recommendedName>
        <fullName evidence="1">EAL domain-containing protein</fullName>
    </recommendedName>
</protein>
<dbReference type="InterPro" id="IPR029016">
    <property type="entry name" value="GAF-like_dom_sf"/>
</dbReference>
<proteinExistence type="predicted"/>
<dbReference type="Gene3D" id="3.20.20.450">
    <property type="entry name" value="EAL domain"/>
    <property type="match status" value="1"/>
</dbReference>
<evidence type="ECO:0000259" key="1">
    <source>
        <dbReference type="PROSITE" id="PS50883"/>
    </source>
</evidence>
<dbReference type="Pfam" id="PF00563">
    <property type="entry name" value="EAL"/>
    <property type="match status" value="1"/>
</dbReference>
<dbReference type="InterPro" id="IPR003018">
    <property type="entry name" value="GAF"/>
</dbReference>
<feature type="domain" description="EAL" evidence="1">
    <location>
        <begin position="168"/>
        <end position="410"/>
    </location>
</feature>
<dbReference type="SUPFAM" id="SSF55781">
    <property type="entry name" value="GAF domain-like"/>
    <property type="match status" value="1"/>
</dbReference>